<dbReference type="GO" id="GO:0016791">
    <property type="term" value="F:phosphatase activity"/>
    <property type="evidence" value="ECO:0007669"/>
    <property type="project" value="TreeGrafter"/>
</dbReference>
<reference evidence="4 5" key="1">
    <citation type="submission" date="2020-08" db="EMBL/GenBank/DDBJ databases">
        <title>Genomic Encyclopedia of Type Strains, Phase IV (KMG-IV): sequencing the most valuable type-strain genomes for metagenomic binning, comparative biology and taxonomic classification.</title>
        <authorList>
            <person name="Goeker M."/>
        </authorList>
    </citation>
    <scope>NUCLEOTIDE SEQUENCE [LARGE SCALE GENOMIC DNA]</scope>
    <source>
        <strain evidence="4 5">DSM 23447</strain>
    </source>
</reference>
<dbReference type="InterPro" id="IPR051400">
    <property type="entry name" value="HAD-like_hydrolase"/>
</dbReference>
<evidence type="ECO:0000313" key="5">
    <source>
        <dbReference type="Proteomes" id="UP000547011"/>
    </source>
</evidence>
<dbReference type="GO" id="GO:0046872">
    <property type="term" value="F:metal ion binding"/>
    <property type="evidence" value="ECO:0007669"/>
    <property type="project" value="UniProtKB-KW"/>
</dbReference>
<sequence length="410" mass="44666">MSADLPLSDAEIAARFAPVFMLDSNEPYLPVALGQTVLRNVAPSPSSKFTIEPAGELTIEYAVYYDWDIGHLYDLEHVWVHVDHSGAVIRVDASSHGGRLVMDAGAGSAQMSHGRPVIYVEAGKHAHWASPDHMDAGSRRRLEAVCGPLAGEEGVHLGNDFAKSGKYAASAADHRRARLKMQGDAFVPAHAYRRFETDLPILPWPELAAEIPKRVKSELARLSEQLPHFGAILLDCGDTLVDERTEIKEPGSEVVLRGDLIPGAAEMMHALKDAGHKLVLVADGPRQTFMNVLSQHGLWDLFDAHVISGDVGVLKPDARMFDAALEAAGLTRADAWRCVMVGNNLSRDIKGANRLGITSVFMAWSSLRPHAPADADEVPDYRISAPAELPALLERLEALLPYRLPTTHFV</sequence>
<name>A0A7W6IKG6_9HYPH</name>
<evidence type="ECO:0000313" key="4">
    <source>
        <dbReference type="EMBL" id="MBB4050917.1"/>
    </source>
</evidence>
<protein>
    <submittedName>
        <fullName evidence="4">Putative hydrolase of the HAD superfamily</fullName>
    </submittedName>
</protein>
<dbReference type="AlphaFoldDB" id="A0A7W6IKG6"/>
<dbReference type="InterPro" id="IPR036412">
    <property type="entry name" value="HAD-like_sf"/>
</dbReference>
<comment type="caution">
    <text evidence="4">The sequence shown here is derived from an EMBL/GenBank/DDBJ whole genome shotgun (WGS) entry which is preliminary data.</text>
</comment>
<evidence type="ECO:0000256" key="3">
    <source>
        <dbReference type="ARBA" id="ARBA00022842"/>
    </source>
</evidence>
<dbReference type="SUPFAM" id="SSF56784">
    <property type="entry name" value="HAD-like"/>
    <property type="match status" value="1"/>
</dbReference>
<dbReference type="EMBL" id="JACIEW010000001">
    <property type="protein sequence ID" value="MBB4050917.1"/>
    <property type="molecule type" value="Genomic_DNA"/>
</dbReference>
<keyword evidence="1" id="KW-0479">Metal-binding</keyword>
<keyword evidence="3" id="KW-0460">Magnesium</keyword>
<proteinExistence type="predicted"/>
<evidence type="ECO:0000256" key="2">
    <source>
        <dbReference type="ARBA" id="ARBA00022801"/>
    </source>
</evidence>
<dbReference type="PANTHER" id="PTHR46470:SF2">
    <property type="entry name" value="GLYCERALDEHYDE 3-PHOSPHATE PHOSPHATASE"/>
    <property type="match status" value="1"/>
</dbReference>
<dbReference type="Proteomes" id="UP000547011">
    <property type="component" value="Unassembled WGS sequence"/>
</dbReference>
<dbReference type="Gene3D" id="3.40.50.1000">
    <property type="entry name" value="HAD superfamily/HAD-like"/>
    <property type="match status" value="1"/>
</dbReference>
<organism evidence="4 5">
    <name type="scientific">Devosia subaequoris</name>
    <dbReference type="NCBI Taxonomy" id="395930"/>
    <lineage>
        <taxon>Bacteria</taxon>
        <taxon>Pseudomonadati</taxon>
        <taxon>Pseudomonadota</taxon>
        <taxon>Alphaproteobacteria</taxon>
        <taxon>Hyphomicrobiales</taxon>
        <taxon>Devosiaceae</taxon>
        <taxon>Devosia</taxon>
    </lineage>
</organism>
<keyword evidence="5" id="KW-1185">Reference proteome</keyword>
<dbReference type="Pfam" id="PF00702">
    <property type="entry name" value="Hydrolase"/>
    <property type="match status" value="1"/>
</dbReference>
<keyword evidence="2 4" id="KW-0378">Hydrolase</keyword>
<gene>
    <name evidence="4" type="ORF">GGR20_000535</name>
</gene>
<dbReference type="RefSeq" id="WP_253560000.1">
    <property type="nucleotide sequence ID" value="NZ_JACIEW010000001.1"/>
</dbReference>
<dbReference type="PANTHER" id="PTHR46470">
    <property type="entry name" value="N-ACYLNEURAMINATE-9-PHOSPHATASE"/>
    <property type="match status" value="1"/>
</dbReference>
<dbReference type="InterPro" id="IPR023214">
    <property type="entry name" value="HAD_sf"/>
</dbReference>
<evidence type="ECO:0000256" key="1">
    <source>
        <dbReference type="ARBA" id="ARBA00022723"/>
    </source>
</evidence>
<accession>A0A7W6IKG6</accession>